<dbReference type="InterPro" id="IPR050214">
    <property type="entry name" value="Cys_Synth/Cystath_Beta-Synth"/>
</dbReference>
<dbReference type="NCBIfam" id="TIGR03945">
    <property type="entry name" value="PLP_SbnA_fam"/>
    <property type="match status" value="1"/>
</dbReference>
<evidence type="ECO:0000256" key="8">
    <source>
        <dbReference type="ARBA" id="ARBA00022679"/>
    </source>
</evidence>
<evidence type="ECO:0000256" key="6">
    <source>
        <dbReference type="ARBA" id="ARBA00012331"/>
    </source>
</evidence>
<dbReference type="SUPFAM" id="SSF53686">
    <property type="entry name" value="Tryptophan synthase beta subunit-like PLP-dependent enzymes"/>
    <property type="match status" value="1"/>
</dbReference>
<comment type="function">
    <text evidence="2">Catalyzes the synthesis of N-((2S)-2-amino-2-carboxyethyl)-L-glutamate (ACEGA) from O-phospho-L-serine and L-glutamate. Involved in the biosynthesis of L-2,3-diaminopropionic acid (L-Dap), a precursor of staphyloferrin B and antibiotics.</text>
</comment>
<sequence length="321" mass="35381">MKNGILTTIGNTPLVPLRQITREPKQHVYAKWEGMNPGGSAKDRPALRMIQEGLRSGEIGPDTVIIESSSGNMAISLAMICSYLGLRLICVIDPKTTTQNVQIMKAYGAEIDWVEQPDPQTGEFLPARIARVQALLSQIENSYWPNQYANPHNYLSHYHTTMKEIAASLKEIDYLFCGVSSCGTIRGCAEYIKDHKLKTKVIAVDAKGSMIFGGEKSKRLFPGLGAGMVPPQLKPELIDRTVYVTDLDCVIGCRLLLQKESILAGASSGGVMMGFQSISAELPKDSTSVLIFPDRGDRYLDTVYSREWVKEHVGAMPDELQ</sequence>
<organism evidence="11 12">
    <name type="scientific">Ammoniphilus resinae</name>
    <dbReference type="NCBI Taxonomy" id="861532"/>
    <lineage>
        <taxon>Bacteria</taxon>
        <taxon>Bacillati</taxon>
        <taxon>Bacillota</taxon>
        <taxon>Bacilli</taxon>
        <taxon>Bacillales</taxon>
        <taxon>Paenibacillaceae</taxon>
        <taxon>Aneurinibacillus group</taxon>
        <taxon>Ammoniphilus</taxon>
    </lineage>
</organism>
<evidence type="ECO:0000313" key="11">
    <source>
        <dbReference type="EMBL" id="MBP1933320.1"/>
    </source>
</evidence>
<evidence type="ECO:0000256" key="5">
    <source>
        <dbReference type="ARBA" id="ARBA00011738"/>
    </source>
</evidence>
<keyword evidence="12" id="KW-1185">Reference proteome</keyword>
<dbReference type="PROSITE" id="PS00901">
    <property type="entry name" value="CYS_SYNTHASE"/>
    <property type="match status" value="1"/>
</dbReference>
<gene>
    <name evidence="11" type="ORF">J2Z37_003333</name>
</gene>
<reference evidence="11 12" key="1">
    <citation type="submission" date="2021-03" db="EMBL/GenBank/DDBJ databases">
        <title>Genomic Encyclopedia of Type Strains, Phase IV (KMG-IV): sequencing the most valuable type-strain genomes for metagenomic binning, comparative biology and taxonomic classification.</title>
        <authorList>
            <person name="Goeker M."/>
        </authorList>
    </citation>
    <scope>NUCLEOTIDE SEQUENCE [LARGE SCALE GENOMIC DNA]</scope>
    <source>
        <strain evidence="11 12">DSM 24738</strain>
    </source>
</reference>
<comment type="similarity">
    <text evidence="4">Belongs to the cysteine synthase/cystathionine beta-synthase family. SbnA subfamily.</text>
</comment>
<proteinExistence type="inferred from homology"/>
<dbReference type="EC" id="2.5.1.140" evidence="6"/>
<dbReference type="EMBL" id="JAGGKT010000010">
    <property type="protein sequence ID" value="MBP1933320.1"/>
    <property type="molecule type" value="Genomic_DNA"/>
</dbReference>
<evidence type="ECO:0000313" key="12">
    <source>
        <dbReference type="Proteomes" id="UP001519343"/>
    </source>
</evidence>
<evidence type="ECO:0000256" key="7">
    <source>
        <dbReference type="ARBA" id="ARBA00016985"/>
    </source>
</evidence>
<comment type="subunit">
    <text evidence="5">Homodimer.</text>
</comment>
<comment type="caution">
    <text evidence="11">The sequence shown here is derived from an EMBL/GenBank/DDBJ whole genome shotgun (WGS) entry which is preliminary data.</text>
</comment>
<evidence type="ECO:0000259" key="10">
    <source>
        <dbReference type="Pfam" id="PF00291"/>
    </source>
</evidence>
<dbReference type="InterPro" id="IPR023927">
    <property type="entry name" value="SbnA"/>
</dbReference>
<dbReference type="Gene3D" id="3.40.50.1100">
    <property type="match status" value="2"/>
</dbReference>
<dbReference type="Proteomes" id="UP001519343">
    <property type="component" value="Unassembled WGS sequence"/>
</dbReference>
<dbReference type="InterPro" id="IPR036052">
    <property type="entry name" value="TrpB-like_PALP_sf"/>
</dbReference>
<evidence type="ECO:0000256" key="3">
    <source>
        <dbReference type="ARBA" id="ARBA00004924"/>
    </source>
</evidence>
<keyword evidence="9" id="KW-0663">Pyridoxal phosphate</keyword>
<dbReference type="PANTHER" id="PTHR10314">
    <property type="entry name" value="CYSTATHIONINE BETA-SYNTHASE"/>
    <property type="match status" value="1"/>
</dbReference>
<dbReference type="InterPro" id="IPR001216">
    <property type="entry name" value="P-phosphate_BS"/>
</dbReference>
<comment type="pathway">
    <text evidence="3">Siderophore biosynthesis.</text>
</comment>
<dbReference type="GO" id="GO:0004124">
    <property type="term" value="F:cysteine synthase activity"/>
    <property type="evidence" value="ECO:0007669"/>
    <property type="project" value="UniProtKB-EC"/>
</dbReference>
<dbReference type="InterPro" id="IPR001926">
    <property type="entry name" value="TrpB-like_PALP"/>
</dbReference>
<evidence type="ECO:0000256" key="2">
    <source>
        <dbReference type="ARBA" id="ARBA00004056"/>
    </source>
</evidence>
<dbReference type="RefSeq" id="WP_209811329.1">
    <property type="nucleotide sequence ID" value="NZ_JAGGKT010000010.1"/>
</dbReference>
<keyword evidence="8 11" id="KW-0808">Transferase</keyword>
<protein>
    <recommendedName>
        <fullName evidence="7">N-(2-amino-2-carboxyethyl)-L-glutamate synthase</fullName>
        <ecNumber evidence="6">2.5.1.140</ecNumber>
    </recommendedName>
</protein>
<accession>A0ABS4GSQ3</accession>
<comment type="cofactor">
    <cofactor evidence="1">
        <name>pyridoxal 5'-phosphate</name>
        <dbReference type="ChEBI" id="CHEBI:597326"/>
    </cofactor>
</comment>
<dbReference type="CDD" id="cd01561">
    <property type="entry name" value="CBS_like"/>
    <property type="match status" value="1"/>
</dbReference>
<name>A0ABS4GSQ3_9BACL</name>
<feature type="domain" description="Tryptophan synthase beta chain-like PALP" evidence="10">
    <location>
        <begin position="6"/>
        <end position="294"/>
    </location>
</feature>
<evidence type="ECO:0000256" key="1">
    <source>
        <dbReference type="ARBA" id="ARBA00001933"/>
    </source>
</evidence>
<dbReference type="Pfam" id="PF00291">
    <property type="entry name" value="PALP"/>
    <property type="match status" value="1"/>
</dbReference>
<evidence type="ECO:0000256" key="9">
    <source>
        <dbReference type="ARBA" id="ARBA00022898"/>
    </source>
</evidence>
<evidence type="ECO:0000256" key="4">
    <source>
        <dbReference type="ARBA" id="ARBA00008519"/>
    </source>
</evidence>